<dbReference type="SMART" id="SM00448">
    <property type="entry name" value="REC"/>
    <property type="match status" value="1"/>
</dbReference>
<keyword evidence="1 7" id="KW-0597">Phosphoprotein</keyword>
<dbReference type="GO" id="GO:0006355">
    <property type="term" value="P:regulation of DNA-templated transcription"/>
    <property type="evidence" value="ECO:0007669"/>
    <property type="project" value="InterPro"/>
</dbReference>
<dbReference type="InterPro" id="IPR001789">
    <property type="entry name" value="Sig_transdc_resp-reg_receiver"/>
</dbReference>
<comment type="caution">
    <text evidence="10">The sequence shown here is derived from an EMBL/GenBank/DDBJ whole genome shotgun (WGS) entry which is preliminary data.</text>
</comment>
<dbReference type="Pfam" id="PF00158">
    <property type="entry name" value="Sigma54_activat"/>
    <property type="match status" value="1"/>
</dbReference>
<organism evidence="10 11">
    <name type="scientific">Pelomicrobium methylotrophicum</name>
    <dbReference type="NCBI Taxonomy" id="2602750"/>
    <lineage>
        <taxon>Bacteria</taxon>
        <taxon>Pseudomonadati</taxon>
        <taxon>Pseudomonadota</taxon>
        <taxon>Hydrogenophilia</taxon>
        <taxon>Hydrogenophilia incertae sedis</taxon>
        <taxon>Pelomicrobium</taxon>
    </lineage>
</organism>
<evidence type="ECO:0000256" key="1">
    <source>
        <dbReference type="ARBA" id="ARBA00022553"/>
    </source>
</evidence>
<dbReference type="PROSITE" id="PS50045">
    <property type="entry name" value="SIGMA54_INTERACT_4"/>
    <property type="match status" value="1"/>
</dbReference>
<keyword evidence="5" id="KW-0805">Transcription regulation</keyword>
<dbReference type="PRINTS" id="PR01590">
    <property type="entry name" value="HTHFIS"/>
</dbReference>
<protein>
    <submittedName>
        <fullName evidence="10">Sigma-54-dependent Fis family transcriptional regulator</fullName>
    </submittedName>
</protein>
<gene>
    <name evidence="10" type="ORF">FR698_10020</name>
</gene>
<dbReference type="Pfam" id="PF25601">
    <property type="entry name" value="AAA_lid_14"/>
    <property type="match status" value="1"/>
</dbReference>
<evidence type="ECO:0000256" key="3">
    <source>
        <dbReference type="ARBA" id="ARBA00022840"/>
    </source>
</evidence>
<dbReference type="Gene3D" id="3.40.50.2300">
    <property type="match status" value="1"/>
</dbReference>
<dbReference type="InterPro" id="IPR011006">
    <property type="entry name" value="CheY-like_superfamily"/>
</dbReference>
<dbReference type="PROSITE" id="PS00675">
    <property type="entry name" value="SIGMA54_INTERACT_1"/>
    <property type="match status" value="1"/>
</dbReference>
<feature type="domain" description="Response regulatory" evidence="9">
    <location>
        <begin position="3"/>
        <end position="117"/>
    </location>
</feature>
<dbReference type="Proteomes" id="UP000321201">
    <property type="component" value="Unassembled WGS sequence"/>
</dbReference>
<dbReference type="FunFam" id="3.40.50.300:FF:000006">
    <property type="entry name" value="DNA-binding transcriptional regulator NtrC"/>
    <property type="match status" value="1"/>
</dbReference>
<evidence type="ECO:0000313" key="11">
    <source>
        <dbReference type="Proteomes" id="UP000321201"/>
    </source>
</evidence>
<keyword evidence="6" id="KW-0804">Transcription</keyword>
<dbReference type="InParanoid" id="A0A5C7EGQ1"/>
<dbReference type="SUPFAM" id="SSF52540">
    <property type="entry name" value="P-loop containing nucleoside triphosphate hydrolases"/>
    <property type="match status" value="1"/>
</dbReference>
<dbReference type="Pfam" id="PF00072">
    <property type="entry name" value="Response_reg"/>
    <property type="match status" value="1"/>
</dbReference>
<evidence type="ECO:0000256" key="2">
    <source>
        <dbReference type="ARBA" id="ARBA00022741"/>
    </source>
</evidence>
<dbReference type="InterPro" id="IPR002197">
    <property type="entry name" value="HTH_Fis"/>
</dbReference>
<evidence type="ECO:0000256" key="4">
    <source>
        <dbReference type="ARBA" id="ARBA00023012"/>
    </source>
</evidence>
<dbReference type="Pfam" id="PF02954">
    <property type="entry name" value="HTH_8"/>
    <property type="match status" value="1"/>
</dbReference>
<dbReference type="PANTHER" id="PTHR32071:SF113">
    <property type="entry name" value="ALGINATE BIOSYNTHESIS TRANSCRIPTIONAL REGULATORY PROTEIN ALGB"/>
    <property type="match status" value="1"/>
</dbReference>
<dbReference type="Gene3D" id="1.10.10.60">
    <property type="entry name" value="Homeodomain-like"/>
    <property type="match status" value="1"/>
</dbReference>
<dbReference type="Gene3D" id="1.10.8.60">
    <property type="match status" value="1"/>
</dbReference>
<dbReference type="PANTHER" id="PTHR32071">
    <property type="entry name" value="TRANSCRIPTIONAL REGULATORY PROTEIN"/>
    <property type="match status" value="1"/>
</dbReference>
<keyword evidence="3" id="KW-0067">ATP-binding</keyword>
<accession>A0A5C7EGQ1</accession>
<dbReference type="GO" id="GO:0000160">
    <property type="term" value="P:phosphorelay signal transduction system"/>
    <property type="evidence" value="ECO:0007669"/>
    <property type="project" value="UniProtKB-KW"/>
</dbReference>
<dbReference type="CDD" id="cd00009">
    <property type="entry name" value="AAA"/>
    <property type="match status" value="1"/>
</dbReference>
<dbReference type="InterPro" id="IPR003593">
    <property type="entry name" value="AAA+_ATPase"/>
</dbReference>
<dbReference type="OrthoDB" id="5292919at2"/>
<evidence type="ECO:0000256" key="6">
    <source>
        <dbReference type="ARBA" id="ARBA00023163"/>
    </source>
</evidence>
<keyword evidence="11" id="KW-1185">Reference proteome</keyword>
<dbReference type="AlphaFoldDB" id="A0A5C7EGQ1"/>
<dbReference type="InterPro" id="IPR027417">
    <property type="entry name" value="P-loop_NTPase"/>
</dbReference>
<keyword evidence="2" id="KW-0547">Nucleotide-binding</keyword>
<dbReference type="SUPFAM" id="SSF46689">
    <property type="entry name" value="Homeodomain-like"/>
    <property type="match status" value="1"/>
</dbReference>
<dbReference type="FunFam" id="3.40.50.2300:FF:000018">
    <property type="entry name" value="DNA-binding transcriptional regulator NtrC"/>
    <property type="match status" value="1"/>
</dbReference>
<dbReference type="Gene3D" id="3.40.50.300">
    <property type="entry name" value="P-loop containing nucleotide triphosphate hydrolases"/>
    <property type="match status" value="1"/>
</dbReference>
<dbReference type="SUPFAM" id="SSF52172">
    <property type="entry name" value="CheY-like"/>
    <property type="match status" value="1"/>
</dbReference>
<dbReference type="PROSITE" id="PS00688">
    <property type="entry name" value="SIGMA54_INTERACT_3"/>
    <property type="match status" value="1"/>
</dbReference>
<feature type="modified residue" description="4-aspartylphosphate" evidence="7">
    <location>
        <position position="52"/>
    </location>
</feature>
<name>A0A5C7EGQ1_9PROT</name>
<dbReference type="FunCoup" id="A0A5C7EGQ1">
    <property type="interactions" value="228"/>
</dbReference>
<keyword evidence="4" id="KW-0902">Two-component regulatory system</keyword>
<dbReference type="InterPro" id="IPR002078">
    <property type="entry name" value="Sigma_54_int"/>
</dbReference>
<dbReference type="InterPro" id="IPR009057">
    <property type="entry name" value="Homeodomain-like_sf"/>
</dbReference>
<dbReference type="GO" id="GO:0005524">
    <property type="term" value="F:ATP binding"/>
    <property type="evidence" value="ECO:0007669"/>
    <property type="project" value="UniProtKB-KW"/>
</dbReference>
<evidence type="ECO:0000313" key="10">
    <source>
        <dbReference type="EMBL" id="TXF11437.1"/>
    </source>
</evidence>
<sequence>MSSILIVDDQPGMRRTLEILLRKEGFEAVSVESGEHIVELLREFKPEVVITDLKMEPLSGIDVLREVKKHAPETIVMIMTAYGTIDSAVEAMRLGAFDYITKPFKNNEIVLKVKKALERNALVSEVQRLRRDVDPIFGAHPLVAESPAMKAILEQVKKIATTPLTVLITGETGTGKTQIAKAIHYNSPRARGQFVSINVAAVPEPLLESELFGHEKGAFTGAIHSRKGLFEEAHHGTLFLDEIGTLSANLQSKLMGVLQEREIRRVGANRAIPIDVRIIAATNSDLEEAVVRGEFRRDLFYRLNVARIRMPPLRERREDIVPLVRWFLSVLSQRMGKNYHITSEALDLLLKYDYPGNIRELQNALEWATAVASGPALEPENLPESIRLGRPAPGPSAGIHEPRTLDEHEKQLIIATIARCRGNLAEVAKVLNIGRTTLWRKMRDYGIEKKPHGRP</sequence>
<dbReference type="SMART" id="SM00382">
    <property type="entry name" value="AAA"/>
    <property type="match status" value="1"/>
</dbReference>
<dbReference type="InterPro" id="IPR025944">
    <property type="entry name" value="Sigma_54_int_dom_CS"/>
</dbReference>
<dbReference type="InterPro" id="IPR025662">
    <property type="entry name" value="Sigma_54_int_dom_ATP-bd_1"/>
</dbReference>
<evidence type="ECO:0000256" key="7">
    <source>
        <dbReference type="PROSITE-ProRule" id="PRU00169"/>
    </source>
</evidence>
<dbReference type="EMBL" id="VPFL01000013">
    <property type="protein sequence ID" value="TXF11437.1"/>
    <property type="molecule type" value="Genomic_DNA"/>
</dbReference>
<evidence type="ECO:0000259" key="8">
    <source>
        <dbReference type="PROSITE" id="PS50045"/>
    </source>
</evidence>
<evidence type="ECO:0000256" key="5">
    <source>
        <dbReference type="ARBA" id="ARBA00023015"/>
    </source>
</evidence>
<evidence type="ECO:0000259" key="9">
    <source>
        <dbReference type="PROSITE" id="PS50110"/>
    </source>
</evidence>
<dbReference type="GO" id="GO:0043565">
    <property type="term" value="F:sequence-specific DNA binding"/>
    <property type="evidence" value="ECO:0007669"/>
    <property type="project" value="InterPro"/>
</dbReference>
<reference evidence="10 11" key="1">
    <citation type="submission" date="2019-08" db="EMBL/GenBank/DDBJ databases">
        <title>Pelomicrobium methylotrophicum gen. nov., sp. nov. a moderately thermophilic, facultatively anaerobic, lithoautotrophic and methylotrophic bacterium isolated from a terrestrial mud volcano.</title>
        <authorList>
            <person name="Slobodkina G.B."/>
            <person name="Merkel A.Y."/>
            <person name="Slobodkin A.I."/>
        </authorList>
    </citation>
    <scope>NUCLEOTIDE SEQUENCE [LARGE SCALE GENOMIC DNA]</scope>
    <source>
        <strain evidence="10 11">SM250</strain>
    </source>
</reference>
<dbReference type="PROSITE" id="PS50110">
    <property type="entry name" value="RESPONSE_REGULATORY"/>
    <property type="match status" value="1"/>
</dbReference>
<proteinExistence type="predicted"/>
<dbReference type="RefSeq" id="WP_147800066.1">
    <property type="nucleotide sequence ID" value="NZ_VPFL01000013.1"/>
</dbReference>
<dbReference type="InterPro" id="IPR058031">
    <property type="entry name" value="AAA_lid_NorR"/>
</dbReference>
<feature type="domain" description="Sigma-54 factor interaction" evidence="8">
    <location>
        <begin position="142"/>
        <end position="370"/>
    </location>
</feature>